<keyword evidence="1" id="KW-1133">Transmembrane helix</keyword>
<dbReference type="AlphaFoldDB" id="E0WS69"/>
<evidence type="ECO:0000313" key="2">
    <source>
        <dbReference type="EMBL" id="EFL92203.1"/>
    </source>
</evidence>
<keyword evidence="1" id="KW-0472">Membrane</keyword>
<reference evidence="2" key="1">
    <citation type="journal article" date="2009" name="Environ. Microbiol.">
        <title>Dynamics of genome evolution in facultative symbionts of aphids.</title>
        <authorList>
            <person name="Degnan P.H."/>
            <person name="Leonardo T.E."/>
            <person name="Cass B.N."/>
            <person name="Hurwitz B."/>
            <person name="Stern D."/>
            <person name="Gibbs R.A."/>
            <person name="Richards S."/>
            <person name="Moran N.A."/>
        </authorList>
    </citation>
    <scope>NUCLEOTIDE SEQUENCE [LARGE SCALE GENOMIC DNA]</scope>
    <source>
        <strain evidence="2">LSR1</strain>
    </source>
</reference>
<gene>
    <name evidence="2" type="ORF">REG_0800</name>
</gene>
<dbReference type="Proteomes" id="UP000005726">
    <property type="component" value="Unassembled WGS sequence"/>
</dbReference>
<accession>E0WS69</accession>
<dbReference type="EMBL" id="GL379590">
    <property type="protein sequence ID" value="EFL92203.1"/>
    <property type="molecule type" value="Genomic_DNA"/>
</dbReference>
<keyword evidence="1" id="KW-0812">Transmembrane</keyword>
<keyword evidence="3" id="KW-1185">Reference proteome</keyword>
<feature type="transmembrane region" description="Helical" evidence="1">
    <location>
        <begin position="12"/>
        <end position="33"/>
    </location>
</feature>
<evidence type="ECO:0000256" key="1">
    <source>
        <dbReference type="SAM" id="Phobius"/>
    </source>
</evidence>
<protein>
    <submittedName>
        <fullName evidence="2">Uncharacterized protein</fullName>
    </submittedName>
</protein>
<evidence type="ECO:0000313" key="3">
    <source>
        <dbReference type="Proteomes" id="UP000005726"/>
    </source>
</evidence>
<proteinExistence type="predicted"/>
<name>E0WS69_9ENTR</name>
<organism evidence="2 3">
    <name type="scientific">Candidatus Regiella insecticola LSR1</name>
    <dbReference type="NCBI Taxonomy" id="663321"/>
    <lineage>
        <taxon>Bacteria</taxon>
        <taxon>Pseudomonadati</taxon>
        <taxon>Pseudomonadota</taxon>
        <taxon>Gammaproteobacteria</taxon>
        <taxon>Enterobacterales</taxon>
        <taxon>Enterobacteriaceae</taxon>
        <taxon>aphid secondary symbionts</taxon>
        <taxon>Candidatus Regiella</taxon>
    </lineage>
</organism>
<dbReference type="HOGENOM" id="CLU_3306537_0_0_6"/>
<sequence>MAILQARESRPLWLFLVMRALGTGLPVVLSRWINACRCK</sequence>